<name>K0S4R0_THAOC</name>
<organism evidence="1 2">
    <name type="scientific">Thalassiosira oceanica</name>
    <name type="common">Marine diatom</name>
    <dbReference type="NCBI Taxonomy" id="159749"/>
    <lineage>
        <taxon>Eukaryota</taxon>
        <taxon>Sar</taxon>
        <taxon>Stramenopiles</taxon>
        <taxon>Ochrophyta</taxon>
        <taxon>Bacillariophyta</taxon>
        <taxon>Coscinodiscophyceae</taxon>
        <taxon>Thalassiosirophycidae</taxon>
        <taxon>Thalassiosirales</taxon>
        <taxon>Thalassiosiraceae</taxon>
        <taxon>Thalassiosira</taxon>
    </lineage>
</organism>
<dbReference type="AlphaFoldDB" id="K0S4R0"/>
<protein>
    <submittedName>
        <fullName evidence="1">Uncharacterized protein</fullName>
    </submittedName>
</protein>
<reference evidence="1 2" key="1">
    <citation type="journal article" date="2012" name="Genome Biol.">
        <title>Genome and low-iron response of an oceanic diatom adapted to chronic iron limitation.</title>
        <authorList>
            <person name="Lommer M."/>
            <person name="Specht M."/>
            <person name="Roy A.S."/>
            <person name="Kraemer L."/>
            <person name="Andreson R."/>
            <person name="Gutowska M.A."/>
            <person name="Wolf J."/>
            <person name="Bergner S.V."/>
            <person name="Schilhabel M.B."/>
            <person name="Klostermeier U.C."/>
            <person name="Beiko R.G."/>
            <person name="Rosenstiel P."/>
            <person name="Hippler M."/>
            <person name="Laroche J."/>
        </authorList>
    </citation>
    <scope>NUCLEOTIDE SEQUENCE [LARGE SCALE GENOMIC DNA]</scope>
    <source>
        <strain evidence="1 2">CCMP1005</strain>
    </source>
</reference>
<dbReference type="EMBL" id="AGNL01036810">
    <property type="protein sequence ID" value="EJK53887.1"/>
    <property type="molecule type" value="Genomic_DNA"/>
</dbReference>
<sequence>MAVSRVGTSIELIRHGLTSAGWHCAKTQRIEGGSLGEVQLTPLWKVCMEFVDQLGPAALQQVVPTRRVAMVRLVWRRTAVSSR</sequence>
<keyword evidence="2" id="KW-1185">Reference proteome</keyword>
<gene>
    <name evidence="1" type="ORF">THAOC_26589</name>
</gene>
<evidence type="ECO:0000313" key="2">
    <source>
        <dbReference type="Proteomes" id="UP000266841"/>
    </source>
</evidence>
<evidence type="ECO:0000313" key="1">
    <source>
        <dbReference type="EMBL" id="EJK53887.1"/>
    </source>
</evidence>
<dbReference type="Proteomes" id="UP000266841">
    <property type="component" value="Unassembled WGS sequence"/>
</dbReference>
<proteinExistence type="predicted"/>
<accession>K0S4R0</accession>
<comment type="caution">
    <text evidence="1">The sequence shown here is derived from an EMBL/GenBank/DDBJ whole genome shotgun (WGS) entry which is preliminary data.</text>
</comment>